<organism evidence="2 3">
    <name type="scientific">Batillaria attramentaria</name>
    <dbReference type="NCBI Taxonomy" id="370345"/>
    <lineage>
        <taxon>Eukaryota</taxon>
        <taxon>Metazoa</taxon>
        <taxon>Spiralia</taxon>
        <taxon>Lophotrochozoa</taxon>
        <taxon>Mollusca</taxon>
        <taxon>Gastropoda</taxon>
        <taxon>Caenogastropoda</taxon>
        <taxon>Sorbeoconcha</taxon>
        <taxon>Cerithioidea</taxon>
        <taxon>Batillariidae</taxon>
        <taxon>Batillaria</taxon>
    </lineage>
</organism>
<evidence type="ECO:0000313" key="2">
    <source>
        <dbReference type="EMBL" id="KAK7506637.1"/>
    </source>
</evidence>
<evidence type="ECO:0000313" key="3">
    <source>
        <dbReference type="Proteomes" id="UP001519460"/>
    </source>
</evidence>
<proteinExistence type="predicted"/>
<evidence type="ECO:0000256" key="1">
    <source>
        <dbReference type="SAM" id="MobiDB-lite"/>
    </source>
</evidence>
<reference evidence="2 3" key="1">
    <citation type="journal article" date="2023" name="Sci. Data">
        <title>Genome assembly of the Korean intertidal mud-creeper Batillaria attramentaria.</title>
        <authorList>
            <person name="Patra A.K."/>
            <person name="Ho P.T."/>
            <person name="Jun S."/>
            <person name="Lee S.J."/>
            <person name="Kim Y."/>
            <person name="Won Y.J."/>
        </authorList>
    </citation>
    <scope>NUCLEOTIDE SEQUENCE [LARGE SCALE GENOMIC DNA]</scope>
    <source>
        <strain evidence="2">Wonlab-2016</strain>
    </source>
</reference>
<gene>
    <name evidence="2" type="ORF">BaRGS_00002112</name>
</gene>
<comment type="caution">
    <text evidence="2">The sequence shown here is derived from an EMBL/GenBank/DDBJ whole genome shotgun (WGS) entry which is preliminary data.</text>
</comment>
<accession>A0ABD0M5T5</accession>
<dbReference type="Proteomes" id="UP001519460">
    <property type="component" value="Unassembled WGS sequence"/>
</dbReference>
<sequence>LANKPHSPPDSAGSVTFVDVSESSEKCSTPYRLPRISPRTPSSDDGVVSPDVDEKVWGRFGYEDVIRMPELGPSVHKAMMNSPSLGPGSGVPAVGVVGQRSVAAAQRYRQTSMLVPKFRSAAITPSLHAPIVRDVDDVHIYKRYG</sequence>
<keyword evidence="3" id="KW-1185">Reference proteome</keyword>
<feature type="compositionally biased region" description="Low complexity" evidence="1">
    <location>
        <begin position="41"/>
        <end position="50"/>
    </location>
</feature>
<feature type="region of interest" description="Disordered" evidence="1">
    <location>
        <begin position="1"/>
        <end position="50"/>
    </location>
</feature>
<protein>
    <submittedName>
        <fullName evidence="2">Uncharacterized protein</fullName>
    </submittedName>
</protein>
<dbReference type="AlphaFoldDB" id="A0ABD0M5T5"/>
<feature type="non-terminal residue" evidence="2">
    <location>
        <position position="1"/>
    </location>
</feature>
<dbReference type="EMBL" id="JACVVK020000006">
    <property type="protein sequence ID" value="KAK7506637.1"/>
    <property type="molecule type" value="Genomic_DNA"/>
</dbReference>
<name>A0ABD0M5T5_9CAEN</name>